<accession>A0A7W9HNY8</accession>
<dbReference type="Proteomes" id="UP000552097">
    <property type="component" value="Unassembled WGS sequence"/>
</dbReference>
<feature type="signal peptide" evidence="1">
    <location>
        <begin position="1"/>
        <end position="28"/>
    </location>
</feature>
<protein>
    <recommendedName>
        <fullName evidence="4">Secreted protein</fullName>
    </recommendedName>
</protein>
<keyword evidence="3" id="KW-1185">Reference proteome</keyword>
<evidence type="ECO:0000256" key="1">
    <source>
        <dbReference type="SAM" id="SignalP"/>
    </source>
</evidence>
<dbReference type="AlphaFoldDB" id="A0A7W9HNY8"/>
<evidence type="ECO:0000313" key="2">
    <source>
        <dbReference type="EMBL" id="MBB5805625.1"/>
    </source>
</evidence>
<dbReference type="EMBL" id="JACHMO010000001">
    <property type="protein sequence ID" value="MBB5805625.1"/>
    <property type="molecule type" value="Genomic_DNA"/>
</dbReference>
<sequence length="122" mass="12740">MIKRLLSALFAVVAAAGLLFAAAPTALASNASTNGCTTLWVEYTTSGGLRSIHWAEARNICGTYWGFHNVGGVTGPTHNQGSFRVNYGGVGVAPGNYICAESWQHVSGTHFNRVGAPCTLIA</sequence>
<reference evidence="2 3" key="1">
    <citation type="submission" date="2020-08" db="EMBL/GenBank/DDBJ databases">
        <title>Sequencing the genomes of 1000 actinobacteria strains.</title>
        <authorList>
            <person name="Klenk H.-P."/>
        </authorList>
    </citation>
    <scope>NUCLEOTIDE SEQUENCE [LARGE SCALE GENOMIC DNA]</scope>
    <source>
        <strain evidence="2 3">DSM 45486</strain>
    </source>
</reference>
<proteinExistence type="predicted"/>
<evidence type="ECO:0008006" key="4">
    <source>
        <dbReference type="Google" id="ProtNLM"/>
    </source>
</evidence>
<name>A0A7W9HNY8_9PSEU</name>
<evidence type="ECO:0000313" key="3">
    <source>
        <dbReference type="Proteomes" id="UP000552097"/>
    </source>
</evidence>
<dbReference type="RefSeq" id="WP_184924278.1">
    <property type="nucleotide sequence ID" value="NZ_JACHMO010000001.1"/>
</dbReference>
<gene>
    <name evidence="2" type="ORF">F4560_005393</name>
</gene>
<comment type="caution">
    <text evidence="2">The sequence shown here is derived from an EMBL/GenBank/DDBJ whole genome shotgun (WGS) entry which is preliminary data.</text>
</comment>
<organism evidence="2 3">
    <name type="scientific">Saccharothrix ecbatanensis</name>
    <dbReference type="NCBI Taxonomy" id="1105145"/>
    <lineage>
        <taxon>Bacteria</taxon>
        <taxon>Bacillati</taxon>
        <taxon>Actinomycetota</taxon>
        <taxon>Actinomycetes</taxon>
        <taxon>Pseudonocardiales</taxon>
        <taxon>Pseudonocardiaceae</taxon>
        <taxon>Saccharothrix</taxon>
    </lineage>
</organism>
<keyword evidence="1" id="KW-0732">Signal</keyword>
<feature type="chain" id="PRO_5030961312" description="Secreted protein" evidence="1">
    <location>
        <begin position="29"/>
        <end position="122"/>
    </location>
</feature>